<evidence type="ECO:0000313" key="1">
    <source>
        <dbReference type="EMBL" id="MPM62478.1"/>
    </source>
</evidence>
<protein>
    <submittedName>
        <fullName evidence="1">Uncharacterized protein</fullName>
    </submittedName>
</protein>
<name>A0A645BBN1_9ZZZZ</name>
<organism evidence="1">
    <name type="scientific">bioreactor metagenome</name>
    <dbReference type="NCBI Taxonomy" id="1076179"/>
    <lineage>
        <taxon>unclassified sequences</taxon>
        <taxon>metagenomes</taxon>
        <taxon>ecological metagenomes</taxon>
    </lineage>
</organism>
<proteinExistence type="predicted"/>
<dbReference type="EMBL" id="VSSQ01018884">
    <property type="protein sequence ID" value="MPM62478.1"/>
    <property type="molecule type" value="Genomic_DNA"/>
</dbReference>
<accession>A0A645BBN1</accession>
<gene>
    <name evidence="1" type="ORF">SDC9_109350</name>
</gene>
<dbReference type="AlphaFoldDB" id="A0A645BBN1"/>
<sequence>MREAAGEELHARLDLLGLHGLESLAFVVIAGAHGLAGLQAFHVVGEQRCVAAPRLDHQAQGWRDALRAVARDGLLHLLQTRTQREQQALIEHLERVGHDDGLQLVFDVVLQGLRRVREHGRDRVVDVLAVAGVGAVGRGFLEAHVVVGQLHAVRDRAGGEVADDAGVQRRAARLGVHVVDEALRRAIKARHDAARAEHQALAFALGATDGGVGLPLVVQVHLGAHHGTVVAVDAVRSAEQVDVAGRWVQQLAHAAHEVEHAGAAVVDGLAAAVGIKPEAGAVALPVERKRAESTAFFFVLSASFPLAIGTVHAQA</sequence>
<reference evidence="1" key="1">
    <citation type="submission" date="2019-08" db="EMBL/GenBank/DDBJ databases">
        <authorList>
            <person name="Kucharzyk K."/>
            <person name="Murdoch R.W."/>
            <person name="Higgins S."/>
            <person name="Loffler F."/>
        </authorList>
    </citation>
    <scope>NUCLEOTIDE SEQUENCE</scope>
</reference>
<comment type="caution">
    <text evidence="1">The sequence shown here is derived from an EMBL/GenBank/DDBJ whole genome shotgun (WGS) entry which is preliminary data.</text>
</comment>